<dbReference type="AlphaFoldDB" id="A0A1Y0AZP0"/>
<evidence type="ECO:0000313" key="1">
    <source>
        <dbReference type="EMBL" id="ART30599.1"/>
    </source>
</evidence>
<reference evidence="1" key="1">
    <citation type="submission" date="2017-03" db="EMBL/GenBank/DDBJ databases">
        <title>The mitochondrial genome of the carnivorous plant Utricularia reniformis (Lentibulariaceae): structure, comparative analysis and evolutionary landmarks.</title>
        <authorList>
            <person name="Silva S.R."/>
            <person name="Alvarenga D.O."/>
            <person name="Michael T.P."/>
            <person name="Miranda V.F.O."/>
            <person name="Varani A.M."/>
        </authorList>
    </citation>
    <scope>NUCLEOTIDE SEQUENCE</scope>
</reference>
<accession>A0A1Y0AZP0</accession>
<sequence>MSRLINTGFTIDEQVSRAFLKGLTGTGALKNFDVVRFSKIS</sequence>
<proteinExistence type="predicted"/>
<dbReference type="EMBL" id="KY774314">
    <property type="protein sequence ID" value="ART30599.1"/>
    <property type="molecule type" value="Genomic_DNA"/>
</dbReference>
<name>A0A1Y0AZP0_9LAMI</name>
<geneLocation type="mitochondrion" evidence="1"/>
<keyword evidence="1" id="KW-0496">Mitochondrion</keyword>
<gene>
    <name evidence="1" type="ORF">AEK19_MT0326</name>
</gene>
<protein>
    <submittedName>
        <fullName evidence="1">Uncharacterized protein</fullName>
    </submittedName>
</protein>
<organism evidence="1">
    <name type="scientific">Utricularia reniformis</name>
    <dbReference type="NCBI Taxonomy" id="192314"/>
    <lineage>
        <taxon>Eukaryota</taxon>
        <taxon>Viridiplantae</taxon>
        <taxon>Streptophyta</taxon>
        <taxon>Embryophyta</taxon>
        <taxon>Tracheophyta</taxon>
        <taxon>Spermatophyta</taxon>
        <taxon>Magnoliopsida</taxon>
        <taxon>eudicotyledons</taxon>
        <taxon>Gunneridae</taxon>
        <taxon>Pentapetalae</taxon>
        <taxon>asterids</taxon>
        <taxon>lamiids</taxon>
        <taxon>Lamiales</taxon>
        <taxon>Lentibulariaceae</taxon>
        <taxon>Utricularia</taxon>
    </lineage>
</organism>